<feature type="compositionally biased region" description="Polar residues" evidence="1">
    <location>
        <begin position="66"/>
        <end position="83"/>
    </location>
</feature>
<name>A0ABV5ZIT8_9GAMM</name>
<organism evidence="2 3">
    <name type="scientific">Balneatrix alpica</name>
    <dbReference type="NCBI Taxonomy" id="75684"/>
    <lineage>
        <taxon>Bacteria</taxon>
        <taxon>Pseudomonadati</taxon>
        <taxon>Pseudomonadota</taxon>
        <taxon>Gammaproteobacteria</taxon>
        <taxon>Oceanospirillales</taxon>
        <taxon>Balneatrichaceae</taxon>
        <taxon>Balneatrix</taxon>
    </lineage>
</organism>
<evidence type="ECO:0008006" key="4">
    <source>
        <dbReference type="Google" id="ProtNLM"/>
    </source>
</evidence>
<evidence type="ECO:0000313" key="3">
    <source>
        <dbReference type="Proteomes" id="UP001589628"/>
    </source>
</evidence>
<gene>
    <name evidence="2" type="ORF">ACFFLH_16560</name>
</gene>
<protein>
    <recommendedName>
        <fullName evidence="4">AraC family transcriptional regulator</fullName>
    </recommendedName>
</protein>
<evidence type="ECO:0000313" key="2">
    <source>
        <dbReference type="EMBL" id="MFB9888029.1"/>
    </source>
</evidence>
<sequence>MPLIRYMLGTAAIVALVWLAVWLQPGGAGGEWLSEGGSAEQWLNPTEPKQESAGQWVMPTPPAQSKPANSPAPVTTKPSQPSQDLVSAGWSNIPLVGVSQRIALGDIEQLWYTFNEQKLLHAALKPGESQIFVLYQGFNTDFSKAMVTIGYDRSNLLGTLSTTTQLPAGQYEVVVPATTKASVLASAWGGLSYQRGLKAVIERHQVDYQGNLSGSEMWALYQEQP</sequence>
<evidence type="ECO:0000256" key="1">
    <source>
        <dbReference type="SAM" id="MobiDB-lite"/>
    </source>
</evidence>
<accession>A0ABV5ZIT8</accession>
<dbReference type="EMBL" id="JBHLZN010000008">
    <property type="protein sequence ID" value="MFB9888029.1"/>
    <property type="molecule type" value="Genomic_DNA"/>
</dbReference>
<dbReference type="Proteomes" id="UP001589628">
    <property type="component" value="Unassembled WGS sequence"/>
</dbReference>
<feature type="region of interest" description="Disordered" evidence="1">
    <location>
        <begin position="34"/>
        <end position="83"/>
    </location>
</feature>
<proteinExistence type="predicted"/>
<comment type="caution">
    <text evidence="2">The sequence shown here is derived from an EMBL/GenBank/DDBJ whole genome shotgun (WGS) entry which is preliminary data.</text>
</comment>
<reference evidence="2 3" key="1">
    <citation type="submission" date="2024-09" db="EMBL/GenBank/DDBJ databases">
        <authorList>
            <person name="Sun Q."/>
            <person name="Mori K."/>
        </authorList>
    </citation>
    <scope>NUCLEOTIDE SEQUENCE [LARGE SCALE GENOMIC DNA]</scope>
    <source>
        <strain evidence="2 3">ATCC 51285</strain>
    </source>
</reference>
<dbReference type="RefSeq" id="WP_027312957.1">
    <property type="nucleotide sequence ID" value="NZ_JBHLZN010000008.1"/>
</dbReference>
<keyword evidence="3" id="KW-1185">Reference proteome</keyword>